<dbReference type="InterPro" id="IPR027417">
    <property type="entry name" value="P-loop_NTPase"/>
</dbReference>
<dbReference type="AlphaFoldDB" id="A0A8J3V6F7"/>
<organism evidence="16 17">
    <name type="scientific">Planotetraspora kaengkrachanensis</name>
    <dbReference type="NCBI Taxonomy" id="575193"/>
    <lineage>
        <taxon>Bacteria</taxon>
        <taxon>Bacillati</taxon>
        <taxon>Actinomycetota</taxon>
        <taxon>Actinomycetes</taxon>
        <taxon>Streptosporangiales</taxon>
        <taxon>Streptosporangiaceae</taxon>
        <taxon>Planotetraspora</taxon>
    </lineage>
</organism>
<dbReference type="GO" id="GO:0006260">
    <property type="term" value="P:DNA replication"/>
    <property type="evidence" value="ECO:0007669"/>
    <property type="project" value="UniProtKB-UniRule"/>
</dbReference>
<feature type="binding site" evidence="13">
    <location>
        <begin position="30"/>
        <end position="37"/>
    </location>
    <ligand>
        <name>ATP</name>
        <dbReference type="ChEBI" id="CHEBI:30616"/>
    </ligand>
</feature>
<evidence type="ECO:0000256" key="14">
    <source>
        <dbReference type="RuleBase" id="RU000578"/>
    </source>
</evidence>
<keyword evidence="17" id="KW-1185">Reference proteome</keyword>
<evidence type="ECO:0000256" key="9">
    <source>
        <dbReference type="ARBA" id="ARBA00023125"/>
    </source>
</evidence>
<protein>
    <recommendedName>
        <fullName evidence="3 13">DNA replication and repair protein RecF</fullName>
    </recommendedName>
</protein>
<proteinExistence type="inferred from homology"/>
<evidence type="ECO:0000313" key="16">
    <source>
        <dbReference type="EMBL" id="GIG81102.1"/>
    </source>
</evidence>
<dbReference type="InterPro" id="IPR003395">
    <property type="entry name" value="RecF/RecN/SMC_N"/>
</dbReference>
<evidence type="ECO:0000256" key="11">
    <source>
        <dbReference type="ARBA" id="ARBA00023236"/>
    </source>
</evidence>
<dbReference type="SUPFAM" id="SSF52540">
    <property type="entry name" value="P-loop containing nucleoside triphosphate hydrolases"/>
    <property type="match status" value="1"/>
</dbReference>
<evidence type="ECO:0000256" key="6">
    <source>
        <dbReference type="ARBA" id="ARBA00022741"/>
    </source>
</evidence>
<dbReference type="GO" id="GO:0003697">
    <property type="term" value="F:single-stranded DNA binding"/>
    <property type="evidence" value="ECO:0007669"/>
    <property type="project" value="UniProtKB-UniRule"/>
</dbReference>
<name>A0A8J3V6F7_9ACTN</name>
<sequence>MHVASLSLTDFRSYPAVELDLEPGATAFVGPNGQGKTNLIEAVGYLATHSSHRVATDAPLVRQGAGRAIIRSVVVKDDRRALIELEINPGRANRARVNRSPVPRPREALGLLRTVLFAPEDLALSKGDPSERRKFLDDLLVARAPRFAGVRADYDRVLKQRNALLRTAATTRTGRRRGSRRQDDDSAFAAAGAGDVMSTLEVWDSHLVRHGAELLAGRLDLVEALRPLVAKAYATLAPNSAPAGVEYRGSADEDRTGETLSTDVATLGTNREDLAARLRAGLAEVRQAELDRGVTLVGPHRDDLLLTLGDLPARGYASHGESWSFALALRLAAYDLLRSDGGDPVLILDDVFAELDDQRRRRLTDIVAPAEQVLITAAVPADVPPQLAGSRFDVTEGSVSRVR</sequence>
<evidence type="ECO:0000256" key="7">
    <source>
        <dbReference type="ARBA" id="ARBA00022763"/>
    </source>
</evidence>
<dbReference type="EMBL" id="BONV01000018">
    <property type="protein sequence ID" value="GIG81102.1"/>
    <property type="molecule type" value="Genomic_DNA"/>
</dbReference>
<comment type="function">
    <text evidence="12 13 14">The RecF protein is involved in DNA metabolism; it is required for DNA replication and normal SOS inducibility. RecF binds preferentially to single-stranded, linear DNA. It also seems to bind ATP.</text>
</comment>
<dbReference type="GO" id="GO:0000731">
    <property type="term" value="P:DNA synthesis involved in DNA repair"/>
    <property type="evidence" value="ECO:0007669"/>
    <property type="project" value="TreeGrafter"/>
</dbReference>
<keyword evidence="6 13" id="KW-0547">Nucleotide-binding</keyword>
<evidence type="ECO:0000256" key="10">
    <source>
        <dbReference type="ARBA" id="ARBA00023204"/>
    </source>
</evidence>
<dbReference type="InterPro" id="IPR001238">
    <property type="entry name" value="DNA-binding_RecF"/>
</dbReference>
<evidence type="ECO:0000256" key="12">
    <source>
        <dbReference type="ARBA" id="ARBA00025401"/>
    </source>
</evidence>
<dbReference type="Gene3D" id="1.20.1050.90">
    <property type="entry name" value="RecF/RecN/SMC, N-terminal domain"/>
    <property type="match status" value="1"/>
</dbReference>
<dbReference type="GO" id="GO:0005737">
    <property type="term" value="C:cytoplasm"/>
    <property type="evidence" value="ECO:0007669"/>
    <property type="project" value="UniProtKB-SubCell"/>
</dbReference>
<evidence type="ECO:0000256" key="3">
    <source>
        <dbReference type="ARBA" id="ARBA00020170"/>
    </source>
</evidence>
<dbReference type="HAMAP" id="MF_00365">
    <property type="entry name" value="RecF"/>
    <property type="match status" value="1"/>
</dbReference>
<keyword evidence="11 13" id="KW-0742">SOS response</keyword>
<dbReference type="PANTHER" id="PTHR32182">
    <property type="entry name" value="DNA REPLICATION AND REPAIR PROTEIN RECF"/>
    <property type="match status" value="1"/>
</dbReference>
<dbReference type="NCBIfam" id="TIGR00611">
    <property type="entry name" value="recf"/>
    <property type="match status" value="1"/>
</dbReference>
<comment type="similarity">
    <text evidence="2 13 14">Belongs to the RecF family.</text>
</comment>
<dbReference type="RefSeq" id="WP_203884483.1">
    <property type="nucleotide sequence ID" value="NZ_BAABHH010000017.1"/>
</dbReference>
<accession>A0A8J3V6F7</accession>
<evidence type="ECO:0000256" key="2">
    <source>
        <dbReference type="ARBA" id="ARBA00008016"/>
    </source>
</evidence>
<comment type="caution">
    <text evidence="16">The sequence shown here is derived from an EMBL/GenBank/DDBJ whole genome shotgun (WGS) entry which is preliminary data.</text>
</comment>
<keyword evidence="5 13" id="KW-0235">DNA replication</keyword>
<dbReference type="PANTHER" id="PTHR32182:SF0">
    <property type="entry name" value="DNA REPLICATION AND REPAIR PROTEIN RECF"/>
    <property type="match status" value="1"/>
</dbReference>
<dbReference type="Proteomes" id="UP000630097">
    <property type="component" value="Unassembled WGS sequence"/>
</dbReference>
<evidence type="ECO:0000313" key="17">
    <source>
        <dbReference type="Proteomes" id="UP000630097"/>
    </source>
</evidence>
<dbReference type="GO" id="GO:0005524">
    <property type="term" value="F:ATP binding"/>
    <property type="evidence" value="ECO:0007669"/>
    <property type="project" value="UniProtKB-UniRule"/>
</dbReference>
<dbReference type="InterPro" id="IPR018078">
    <property type="entry name" value="DNA-binding_RecF_CS"/>
</dbReference>
<dbReference type="InterPro" id="IPR042174">
    <property type="entry name" value="RecF_2"/>
</dbReference>
<evidence type="ECO:0000259" key="15">
    <source>
        <dbReference type="Pfam" id="PF02463"/>
    </source>
</evidence>
<feature type="domain" description="RecF/RecN/SMC N-terminal" evidence="15">
    <location>
        <begin position="3"/>
        <end position="377"/>
    </location>
</feature>
<keyword evidence="7 13" id="KW-0227">DNA damage</keyword>
<keyword evidence="4 13" id="KW-0963">Cytoplasm</keyword>
<dbReference type="Gene3D" id="3.40.50.300">
    <property type="entry name" value="P-loop containing nucleotide triphosphate hydrolases"/>
    <property type="match status" value="1"/>
</dbReference>
<keyword evidence="10 13" id="KW-0234">DNA repair</keyword>
<dbReference type="Pfam" id="PF02463">
    <property type="entry name" value="SMC_N"/>
    <property type="match status" value="1"/>
</dbReference>
<evidence type="ECO:0000256" key="8">
    <source>
        <dbReference type="ARBA" id="ARBA00022840"/>
    </source>
</evidence>
<gene>
    <name evidence="13 16" type="primary">recF</name>
    <name evidence="16" type="ORF">Pka01_42290</name>
</gene>
<dbReference type="PROSITE" id="PS00618">
    <property type="entry name" value="RECF_2"/>
    <property type="match status" value="1"/>
</dbReference>
<keyword evidence="8 13" id="KW-0067">ATP-binding</keyword>
<reference evidence="16 17" key="1">
    <citation type="submission" date="2021-01" db="EMBL/GenBank/DDBJ databases">
        <title>Whole genome shotgun sequence of Planotetraspora kaengkrachanensis NBRC 104272.</title>
        <authorList>
            <person name="Komaki H."/>
            <person name="Tamura T."/>
        </authorList>
    </citation>
    <scope>NUCLEOTIDE SEQUENCE [LARGE SCALE GENOMIC DNA]</scope>
    <source>
        <strain evidence="16 17">NBRC 104272</strain>
    </source>
</reference>
<evidence type="ECO:0000256" key="4">
    <source>
        <dbReference type="ARBA" id="ARBA00022490"/>
    </source>
</evidence>
<evidence type="ECO:0000256" key="5">
    <source>
        <dbReference type="ARBA" id="ARBA00022705"/>
    </source>
</evidence>
<evidence type="ECO:0000256" key="13">
    <source>
        <dbReference type="HAMAP-Rule" id="MF_00365"/>
    </source>
</evidence>
<dbReference type="GO" id="GO:0006302">
    <property type="term" value="P:double-strand break repair"/>
    <property type="evidence" value="ECO:0007669"/>
    <property type="project" value="TreeGrafter"/>
</dbReference>
<evidence type="ECO:0000256" key="1">
    <source>
        <dbReference type="ARBA" id="ARBA00004496"/>
    </source>
</evidence>
<dbReference type="GO" id="GO:0009432">
    <property type="term" value="P:SOS response"/>
    <property type="evidence" value="ECO:0007669"/>
    <property type="project" value="UniProtKB-UniRule"/>
</dbReference>
<comment type="subcellular location">
    <subcellularLocation>
        <location evidence="1 13 14">Cytoplasm</location>
    </subcellularLocation>
</comment>
<keyword evidence="9 13" id="KW-0238">DNA-binding</keyword>